<dbReference type="RefSeq" id="WP_148074200.1">
    <property type="nucleotide sequence ID" value="NZ_CP042913.1"/>
</dbReference>
<protein>
    <recommendedName>
        <fullName evidence="4">PEP-CTERM protein-sorting domain-containing protein</fullName>
    </recommendedName>
</protein>
<dbReference type="KEGG" id="bgok:Pr1d_30220"/>
<accession>A0A5B9QD42</accession>
<evidence type="ECO:0000313" key="3">
    <source>
        <dbReference type="Proteomes" id="UP000323917"/>
    </source>
</evidence>
<evidence type="ECO:0000313" key="2">
    <source>
        <dbReference type="EMBL" id="QEG35719.1"/>
    </source>
</evidence>
<dbReference type="EMBL" id="CP042913">
    <property type="protein sequence ID" value="QEG35719.1"/>
    <property type="molecule type" value="Genomic_DNA"/>
</dbReference>
<organism evidence="2 3">
    <name type="scientific">Bythopirellula goksoeyrii</name>
    <dbReference type="NCBI Taxonomy" id="1400387"/>
    <lineage>
        <taxon>Bacteria</taxon>
        <taxon>Pseudomonadati</taxon>
        <taxon>Planctomycetota</taxon>
        <taxon>Planctomycetia</taxon>
        <taxon>Pirellulales</taxon>
        <taxon>Lacipirellulaceae</taxon>
        <taxon>Bythopirellula</taxon>
    </lineage>
</organism>
<feature type="signal peptide" evidence="1">
    <location>
        <begin position="1"/>
        <end position="27"/>
    </location>
</feature>
<proteinExistence type="predicted"/>
<dbReference type="Proteomes" id="UP000323917">
    <property type="component" value="Chromosome"/>
</dbReference>
<evidence type="ECO:0008006" key="4">
    <source>
        <dbReference type="Google" id="ProtNLM"/>
    </source>
</evidence>
<keyword evidence="3" id="KW-1185">Reference proteome</keyword>
<name>A0A5B9QD42_9BACT</name>
<evidence type="ECO:0000256" key="1">
    <source>
        <dbReference type="SAM" id="SignalP"/>
    </source>
</evidence>
<dbReference type="OrthoDB" id="9992465at2"/>
<reference evidence="2 3" key="1">
    <citation type="submission" date="2019-08" db="EMBL/GenBank/DDBJ databases">
        <title>Deep-cultivation of Planctomycetes and their phenomic and genomic characterization uncovers novel biology.</title>
        <authorList>
            <person name="Wiegand S."/>
            <person name="Jogler M."/>
            <person name="Boedeker C."/>
            <person name="Pinto D."/>
            <person name="Vollmers J."/>
            <person name="Rivas-Marin E."/>
            <person name="Kohn T."/>
            <person name="Peeters S.H."/>
            <person name="Heuer A."/>
            <person name="Rast P."/>
            <person name="Oberbeckmann S."/>
            <person name="Bunk B."/>
            <person name="Jeske O."/>
            <person name="Meyerdierks A."/>
            <person name="Storesund J.E."/>
            <person name="Kallscheuer N."/>
            <person name="Luecker S."/>
            <person name="Lage O.M."/>
            <person name="Pohl T."/>
            <person name="Merkel B.J."/>
            <person name="Hornburger P."/>
            <person name="Mueller R.-W."/>
            <person name="Bruemmer F."/>
            <person name="Labrenz M."/>
            <person name="Spormann A.M."/>
            <person name="Op den Camp H."/>
            <person name="Overmann J."/>
            <person name="Amann R."/>
            <person name="Jetten M.S.M."/>
            <person name="Mascher T."/>
            <person name="Medema M.H."/>
            <person name="Devos D.P."/>
            <person name="Kaster A.-K."/>
            <person name="Ovreas L."/>
            <person name="Rohde M."/>
            <person name="Galperin M.Y."/>
            <person name="Jogler C."/>
        </authorList>
    </citation>
    <scope>NUCLEOTIDE SEQUENCE [LARGE SCALE GENOMIC DNA]</scope>
    <source>
        <strain evidence="2 3">Pr1d</strain>
    </source>
</reference>
<dbReference type="AlphaFoldDB" id="A0A5B9QD42"/>
<feature type="chain" id="PRO_5022818419" description="PEP-CTERM protein-sorting domain-containing protein" evidence="1">
    <location>
        <begin position="28"/>
        <end position="233"/>
    </location>
</feature>
<gene>
    <name evidence="2" type="ORF">Pr1d_30220</name>
</gene>
<keyword evidence="1" id="KW-0732">Signal</keyword>
<sequence length="233" mass="24742" precursor="true">MKQSFATGYIRSIAIAVLCSISTPTFSAPIVTYNIPQTGSNYTNIPPSGVAIDISASTLAATNTLTPNTFGNHFYFRNWNTTINSAKYYQNTLTVAPGKTLFLTDVSYSVEATNPVSFFSVRSSLDGFTSDIDLFAANGVVVTNRTSNLTGLGPITGAITFRFYATAPNPGARMGFANHLPGAAGAGSEIPGRNIRFSGLVVPEPASLLLGLIACIGLCAPQRSRNRVRRFPD</sequence>